<dbReference type="InterPro" id="IPR045860">
    <property type="entry name" value="Snake_toxin-like_sf"/>
</dbReference>
<evidence type="ECO:0000256" key="2">
    <source>
        <dbReference type="ARBA" id="ARBA00001946"/>
    </source>
</evidence>
<keyword evidence="11" id="KW-0479">Metal-binding</keyword>
<keyword evidence="16" id="KW-0460">Magnesium</keyword>
<dbReference type="GO" id="GO:0007548">
    <property type="term" value="P:sex differentiation"/>
    <property type="evidence" value="ECO:0007669"/>
    <property type="project" value="Ensembl"/>
</dbReference>
<dbReference type="GO" id="GO:0005524">
    <property type="term" value="F:ATP binding"/>
    <property type="evidence" value="ECO:0007669"/>
    <property type="project" value="UniProtKB-KW"/>
</dbReference>
<evidence type="ECO:0000256" key="14">
    <source>
        <dbReference type="ARBA" id="ARBA00022777"/>
    </source>
</evidence>
<dbReference type="GeneTree" id="ENSGT00940000160885"/>
<dbReference type="GO" id="GO:0043235">
    <property type="term" value="C:receptor complex"/>
    <property type="evidence" value="ECO:0007669"/>
    <property type="project" value="TreeGrafter"/>
</dbReference>
<dbReference type="GO" id="GO:0030509">
    <property type="term" value="P:BMP signaling pathway"/>
    <property type="evidence" value="ECO:0007669"/>
    <property type="project" value="TreeGrafter"/>
</dbReference>
<keyword evidence="28" id="KW-1185">Reference proteome</keyword>
<dbReference type="Gene3D" id="1.10.510.10">
    <property type="entry name" value="Transferase(Phosphotransferase) domain 1"/>
    <property type="match status" value="1"/>
</dbReference>
<feature type="domain" description="Protein kinase" evidence="26">
    <location>
        <begin position="139"/>
        <end position="445"/>
    </location>
</feature>
<reference evidence="27" key="2">
    <citation type="submission" date="2025-09" db="UniProtKB">
        <authorList>
            <consortium name="Ensembl"/>
        </authorList>
    </citation>
    <scope>IDENTIFICATION</scope>
</reference>
<dbReference type="PANTHER" id="PTHR23255:SF49">
    <property type="entry name" value="ANTI-MUELLERIAN HORMONE TYPE-2 RECEPTOR"/>
    <property type="match status" value="1"/>
</dbReference>
<evidence type="ECO:0000256" key="5">
    <source>
        <dbReference type="ARBA" id="ARBA00009605"/>
    </source>
</evidence>
<evidence type="ECO:0000256" key="4">
    <source>
        <dbReference type="ARBA" id="ARBA00004613"/>
    </source>
</evidence>
<evidence type="ECO:0000256" key="17">
    <source>
        <dbReference type="ARBA" id="ARBA00022989"/>
    </source>
</evidence>
<evidence type="ECO:0000256" key="11">
    <source>
        <dbReference type="ARBA" id="ARBA00022723"/>
    </source>
</evidence>
<feature type="signal peptide" evidence="25">
    <location>
        <begin position="1"/>
        <end position="22"/>
    </location>
</feature>
<comment type="similarity">
    <text evidence="5">Belongs to the protein kinase superfamily. TKL Ser/Thr protein kinase family. TGFB receptor subfamily.</text>
</comment>
<dbReference type="AlphaFoldDB" id="A0A670YKU3"/>
<dbReference type="GO" id="GO:0042803">
    <property type="term" value="F:protein homodimerization activity"/>
    <property type="evidence" value="ECO:0007669"/>
    <property type="project" value="Ensembl"/>
</dbReference>
<evidence type="ECO:0000256" key="16">
    <source>
        <dbReference type="ARBA" id="ARBA00022842"/>
    </source>
</evidence>
<evidence type="ECO:0000256" key="23">
    <source>
        <dbReference type="ARBA" id="ARBA00048773"/>
    </source>
</evidence>
<dbReference type="Proteomes" id="UP000472273">
    <property type="component" value="Unplaced"/>
</dbReference>
<evidence type="ECO:0000256" key="20">
    <source>
        <dbReference type="ARBA" id="ARBA00023170"/>
    </source>
</evidence>
<evidence type="ECO:0000313" key="27">
    <source>
        <dbReference type="Ensembl" id="ENSPTXP00000010163.1"/>
    </source>
</evidence>
<keyword evidence="18" id="KW-0472">Membrane</keyword>
<dbReference type="GO" id="GO:0042562">
    <property type="term" value="F:hormone binding"/>
    <property type="evidence" value="ECO:0007669"/>
    <property type="project" value="Ensembl"/>
</dbReference>
<dbReference type="InterPro" id="IPR000333">
    <property type="entry name" value="TGFB_receptor"/>
</dbReference>
<organism evidence="27 28">
    <name type="scientific">Pseudonaja textilis</name>
    <name type="common">Eastern brown snake</name>
    <dbReference type="NCBI Taxonomy" id="8673"/>
    <lineage>
        <taxon>Eukaryota</taxon>
        <taxon>Metazoa</taxon>
        <taxon>Chordata</taxon>
        <taxon>Craniata</taxon>
        <taxon>Vertebrata</taxon>
        <taxon>Euteleostomi</taxon>
        <taxon>Lepidosauria</taxon>
        <taxon>Squamata</taxon>
        <taxon>Bifurcata</taxon>
        <taxon>Unidentata</taxon>
        <taxon>Episquamata</taxon>
        <taxon>Toxicofera</taxon>
        <taxon>Serpentes</taxon>
        <taxon>Colubroidea</taxon>
        <taxon>Elapidae</taxon>
        <taxon>Hydrophiinae</taxon>
        <taxon>Pseudonaja</taxon>
    </lineage>
</organism>
<comment type="subcellular location">
    <subcellularLocation>
        <location evidence="3">Membrane</location>
        <topology evidence="3">Single-pass type I membrane protein</topology>
    </subcellularLocation>
    <subcellularLocation>
        <location evidence="4">Secreted</location>
    </subcellularLocation>
</comment>
<name>A0A670YKU3_PSETE</name>
<reference evidence="27" key="1">
    <citation type="submission" date="2025-08" db="UniProtKB">
        <authorList>
            <consortium name="Ensembl"/>
        </authorList>
    </citation>
    <scope>IDENTIFICATION</scope>
</reference>
<dbReference type="PROSITE" id="PS50011">
    <property type="entry name" value="PROTEIN_KINASE_DOM"/>
    <property type="match status" value="1"/>
</dbReference>
<dbReference type="InterPro" id="IPR000719">
    <property type="entry name" value="Prot_kinase_dom"/>
</dbReference>
<keyword evidence="17" id="KW-1133">Transmembrane helix</keyword>
<comment type="cofactor">
    <cofactor evidence="2">
        <name>Mg(2+)</name>
        <dbReference type="ChEBI" id="CHEBI:18420"/>
    </cofactor>
</comment>
<dbReference type="GO" id="GO:0005886">
    <property type="term" value="C:plasma membrane"/>
    <property type="evidence" value="ECO:0007669"/>
    <property type="project" value="Ensembl"/>
</dbReference>
<comment type="cofactor">
    <cofactor evidence="1">
        <name>Mn(2+)</name>
        <dbReference type="ChEBI" id="CHEBI:29035"/>
    </cofactor>
</comment>
<keyword evidence="7" id="KW-0964">Secreted</keyword>
<evidence type="ECO:0000313" key="28">
    <source>
        <dbReference type="Proteomes" id="UP000472273"/>
    </source>
</evidence>
<evidence type="ECO:0000256" key="1">
    <source>
        <dbReference type="ARBA" id="ARBA00001936"/>
    </source>
</evidence>
<evidence type="ECO:0000256" key="18">
    <source>
        <dbReference type="ARBA" id="ARBA00023136"/>
    </source>
</evidence>
<keyword evidence="21" id="KW-0325">Glycoprotein</keyword>
<evidence type="ECO:0000256" key="24">
    <source>
        <dbReference type="SAM" id="MobiDB-lite"/>
    </source>
</evidence>
<evidence type="ECO:0000256" key="6">
    <source>
        <dbReference type="ARBA" id="ARBA00012401"/>
    </source>
</evidence>
<dbReference type="CDD" id="cd23616">
    <property type="entry name" value="TFP_LU_ECD_AMHR2"/>
    <property type="match status" value="1"/>
</dbReference>
<evidence type="ECO:0000259" key="26">
    <source>
        <dbReference type="PROSITE" id="PS50011"/>
    </source>
</evidence>
<dbReference type="SUPFAM" id="SSF56112">
    <property type="entry name" value="Protein kinase-like (PK-like)"/>
    <property type="match status" value="1"/>
</dbReference>
<dbReference type="Gene3D" id="3.30.200.20">
    <property type="entry name" value="Phosphorylase Kinase, domain 1"/>
    <property type="match status" value="1"/>
</dbReference>
<dbReference type="FunFam" id="1.10.510.10:FF:000487">
    <property type="entry name" value="Anti-Muellerian hormone type-2 receptor"/>
    <property type="match status" value="1"/>
</dbReference>
<dbReference type="Ensembl" id="ENSPTXT00000010507.1">
    <property type="protein sequence ID" value="ENSPTXP00000010163.1"/>
    <property type="gene ID" value="ENSPTXG00000007213.1"/>
</dbReference>
<dbReference type="InterPro" id="IPR001245">
    <property type="entry name" value="Ser-Thr/Tyr_kinase_cat_dom"/>
</dbReference>
<evidence type="ECO:0000256" key="7">
    <source>
        <dbReference type="ARBA" id="ARBA00022525"/>
    </source>
</evidence>
<feature type="region of interest" description="Disordered" evidence="24">
    <location>
        <begin position="125"/>
        <end position="151"/>
    </location>
</feature>
<dbReference type="Gene3D" id="2.10.60.10">
    <property type="entry name" value="CD59"/>
    <property type="match status" value="1"/>
</dbReference>
<dbReference type="SUPFAM" id="SSF57302">
    <property type="entry name" value="Snake toxin-like"/>
    <property type="match status" value="1"/>
</dbReference>
<accession>A0A670YKU3</accession>
<keyword evidence="12 25" id="KW-0732">Signal</keyword>
<dbReference type="InterPro" id="IPR011009">
    <property type="entry name" value="Kinase-like_dom_sf"/>
</dbReference>
<evidence type="ECO:0000256" key="8">
    <source>
        <dbReference type="ARBA" id="ARBA00022527"/>
    </source>
</evidence>
<sequence length="473" mass="52621">MVRTLFLLWLFMLEQQSRYMDALSKNRSCVSFGSNALTEGLEHLQGLILEDGRNGTIQCPHNQCCFGIWDLNQGQLQAKVQGCWISEKEACDSPACEFRSSAAITLSCRCHSDLCNANISYAEPGKKPGKKSGGSEVREEMLSGTGGGKDGGGFMGRQLSKLWQGTFGQQPVAIKVFPPLCHQQFASEWAVYSLPLMNHENVARLVTAGYGGPSEEHCGLLVLTLYPLGSLRNFLSHHICSWDISIRLGSSLARGLAFLHEEKRKEGLHKPGVAHRDLSSQNVLVREDRTCAITDFGFAMTLPLRHEQSRKDPAEAIAGAQRYVAPEILDENLNLQDVGSALRQADVYSLALVLWEILMRCSELFPENSIPAFQLAYEAELGSNPTYSELRRLAVEQRRRPIVPPAWTRFGQVAISLQELLEDCWDPEPEARLQAECALQRLQRLGTEDLVHFLNRTLPGHCQSGCVFISVIH</sequence>
<evidence type="ECO:0000256" key="19">
    <source>
        <dbReference type="ARBA" id="ARBA00023157"/>
    </source>
</evidence>
<keyword evidence="19" id="KW-1015">Disulfide bond</keyword>
<comment type="catalytic activity">
    <reaction evidence="22">
        <text>L-seryl-[receptor-protein] + ATP = O-phospho-L-seryl-[receptor-protein] + ADP + H(+)</text>
        <dbReference type="Rhea" id="RHEA:18673"/>
        <dbReference type="Rhea" id="RHEA-COMP:11022"/>
        <dbReference type="Rhea" id="RHEA-COMP:11023"/>
        <dbReference type="ChEBI" id="CHEBI:15378"/>
        <dbReference type="ChEBI" id="CHEBI:29999"/>
        <dbReference type="ChEBI" id="CHEBI:30616"/>
        <dbReference type="ChEBI" id="CHEBI:83421"/>
        <dbReference type="ChEBI" id="CHEBI:456216"/>
        <dbReference type="EC" id="2.7.11.30"/>
    </reaction>
</comment>
<feature type="chain" id="PRO_5025583248" description="receptor protein serine/threonine kinase" evidence="25">
    <location>
        <begin position="23"/>
        <end position="473"/>
    </location>
</feature>
<comment type="catalytic activity">
    <reaction evidence="23">
        <text>L-threonyl-[receptor-protein] + ATP = O-phospho-L-threonyl-[receptor-protein] + ADP + H(+)</text>
        <dbReference type="Rhea" id="RHEA:44880"/>
        <dbReference type="Rhea" id="RHEA-COMP:11024"/>
        <dbReference type="Rhea" id="RHEA-COMP:11025"/>
        <dbReference type="ChEBI" id="CHEBI:15378"/>
        <dbReference type="ChEBI" id="CHEBI:30013"/>
        <dbReference type="ChEBI" id="CHEBI:30616"/>
        <dbReference type="ChEBI" id="CHEBI:61977"/>
        <dbReference type="ChEBI" id="CHEBI:456216"/>
        <dbReference type="EC" id="2.7.11.30"/>
    </reaction>
</comment>
<keyword evidence="13" id="KW-0547">Nucleotide-binding</keyword>
<dbReference type="GO" id="GO:1990272">
    <property type="term" value="F:anti-Mullerian hormone receptor activity"/>
    <property type="evidence" value="ECO:0007669"/>
    <property type="project" value="Ensembl"/>
</dbReference>
<keyword evidence="15" id="KW-0067">ATP-binding</keyword>
<dbReference type="Pfam" id="PF07714">
    <property type="entry name" value="PK_Tyr_Ser-Thr"/>
    <property type="match status" value="1"/>
</dbReference>
<dbReference type="OMA" id="MSHGKLL"/>
<proteinExistence type="inferred from homology"/>
<dbReference type="GO" id="GO:0005026">
    <property type="term" value="F:transforming growth factor beta receptor activity, type II"/>
    <property type="evidence" value="ECO:0007669"/>
    <property type="project" value="Ensembl"/>
</dbReference>
<evidence type="ECO:0000256" key="3">
    <source>
        <dbReference type="ARBA" id="ARBA00004479"/>
    </source>
</evidence>
<dbReference type="EC" id="2.7.11.30" evidence="6"/>
<evidence type="ECO:0000256" key="22">
    <source>
        <dbReference type="ARBA" id="ARBA00047681"/>
    </source>
</evidence>
<evidence type="ECO:0000256" key="15">
    <source>
        <dbReference type="ARBA" id="ARBA00022840"/>
    </source>
</evidence>
<evidence type="ECO:0000256" key="9">
    <source>
        <dbReference type="ARBA" id="ARBA00022679"/>
    </source>
</evidence>
<keyword evidence="10" id="KW-0812">Transmembrane</keyword>
<dbReference type="PANTHER" id="PTHR23255">
    <property type="entry name" value="TRANSFORMING GROWTH FACTOR-BETA RECEPTOR TYPE I AND II"/>
    <property type="match status" value="1"/>
</dbReference>
<evidence type="ECO:0000256" key="12">
    <source>
        <dbReference type="ARBA" id="ARBA00022729"/>
    </source>
</evidence>
<keyword evidence="14" id="KW-0418">Kinase</keyword>
<evidence type="ECO:0000256" key="13">
    <source>
        <dbReference type="ARBA" id="ARBA00022741"/>
    </source>
</evidence>
<evidence type="ECO:0000256" key="25">
    <source>
        <dbReference type="SAM" id="SignalP"/>
    </source>
</evidence>
<gene>
    <name evidence="27" type="primary">AMHR2</name>
</gene>
<keyword evidence="9" id="KW-0808">Transferase</keyword>
<evidence type="ECO:0000256" key="21">
    <source>
        <dbReference type="ARBA" id="ARBA00023180"/>
    </source>
</evidence>
<keyword evidence="20" id="KW-0675">Receptor</keyword>
<protein>
    <recommendedName>
        <fullName evidence="6">receptor protein serine/threonine kinase</fullName>
        <ecNumber evidence="6">2.7.11.30</ecNumber>
    </recommendedName>
</protein>
<dbReference type="GO" id="GO:0005576">
    <property type="term" value="C:extracellular region"/>
    <property type="evidence" value="ECO:0007669"/>
    <property type="project" value="UniProtKB-SubCell"/>
</dbReference>
<keyword evidence="8" id="KW-0723">Serine/threonine-protein kinase</keyword>
<evidence type="ECO:0000256" key="10">
    <source>
        <dbReference type="ARBA" id="ARBA00022692"/>
    </source>
</evidence>